<dbReference type="EMBL" id="GEBQ01016613">
    <property type="protein sequence ID" value="JAT23364.1"/>
    <property type="molecule type" value="Transcribed_RNA"/>
</dbReference>
<name>A0A1B6LIE4_9HEMI</name>
<protein>
    <submittedName>
        <fullName evidence="1">Uncharacterized protein</fullName>
    </submittedName>
</protein>
<proteinExistence type="predicted"/>
<dbReference type="AlphaFoldDB" id="A0A1B6LIE4"/>
<reference evidence="1" key="1">
    <citation type="submission" date="2015-11" db="EMBL/GenBank/DDBJ databases">
        <title>De novo transcriptome assembly of four potential Pierce s Disease insect vectors from Arizona vineyards.</title>
        <authorList>
            <person name="Tassone E.E."/>
        </authorList>
    </citation>
    <scope>NUCLEOTIDE SEQUENCE</scope>
</reference>
<organism evidence="1">
    <name type="scientific">Graphocephala atropunctata</name>
    <dbReference type="NCBI Taxonomy" id="36148"/>
    <lineage>
        <taxon>Eukaryota</taxon>
        <taxon>Metazoa</taxon>
        <taxon>Ecdysozoa</taxon>
        <taxon>Arthropoda</taxon>
        <taxon>Hexapoda</taxon>
        <taxon>Insecta</taxon>
        <taxon>Pterygota</taxon>
        <taxon>Neoptera</taxon>
        <taxon>Paraneoptera</taxon>
        <taxon>Hemiptera</taxon>
        <taxon>Auchenorrhyncha</taxon>
        <taxon>Membracoidea</taxon>
        <taxon>Cicadellidae</taxon>
        <taxon>Cicadellinae</taxon>
        <taxon>Cicadellini</taxon>
        <taxon>Graphocephala</taxon>
    </lineage>
</organism>
<accession>A0A1B6LIE4</accession>
<evidence type="ECO:0000313" key="1">
    <source>
        <dbReference type="EMBL" id="JAT23364.1"/>
    </source>
</evidence>
<sequence>MMRRLRGSVLVAVRGAVPPRDNLRTELPAPQFMTRGRESFLSLLLVCPRPELLEPVVRTGRSLVRQSPPAACGSGLPPVLVLVLTFPLLSNRYRFQFKKLKR</sequence>
<gene>
    <name evidence="1" type="ORF">g.41286</name>
</gene>